<reference evidence="2 3" key="1">
    <citation type="submission" date="2023-08" db="EMBL/GenBank/DDBJ databases">
        <title>Annotated Genome Sequence of Vanrija albida AlHP1.</title>
        <authorList>
            <person name="Herzog R."/>
        </authorList>
    </citation>
    <scope>NUCLEOTIDE SEQUENCE [LARGE SCALE GENOMIC DNA]</scope>
    <source>
        <strain evidence="2 3">AlHP1</strain>
    </source>
</reference>
<organism evidence="2 3">
    <name type="scientific">Vanrija albida</name>
    <dbReference type="NCBI Taxonomy" id="181172"/>
    <lineage>
        <taxon>Eukaryota</taxon>
        <taxon>Fungi</taxon>
        <taxon>Dikarya</taxon>
        <taxon>Basidiomycota</taxon>
        <taxon>Agaricomycotina</taxon>
        <taxon>Tremellomycetes</taxon>
        <taxon>Trichosporonales</taxon>
        <taxon>Trichosporonaceae</taxon>
        <taxon>Vanrija</taxon>
    </lineage>
</organism>
<evidence type="ECO:0000256" key="1">
    <source>
        <dbReference type="SAM" id="MobiDB-lite"/>
    </source>
</evidence>
<keyword evidence="3" id="KW-1185">Reference proteome</keyword>
<evidence type="ECO:0000313" key="3">
    <source>
        <dbReference type="Proteomes" id="UP001565368"/>
    </source>
</evidence>
<feature type="region of interest" description="Disordered" evidence="1">
    <location>
        <begin position="370"/>
        <end position="425"/>
    </location>
</feature>
<protein>
    <recommendedName>
        <fullName evidence="4">F-box domain-containing protein</fullName>
    </recommendedName>
</protein>
<feature type="compositionally biased region" description="Low complexity" evidence="1">
    <location>
        <begin position="60"/>
        <end position="71"/>
    </location>
</feature>
<evidence type="ECO:0008006" key="4">
    <source>
        <dbReference type="Google" id="ProtNLM"/>
    </source>
</evidence>
<feature type="compositionally biased region" description="Pro residues" evidence="1">
    <location>
        <begin position="72"/>
        <end position="85"/>
    </location>
</feature>
<proteinExistence type="predicted"/>
<gene>
    <name evidence="2" type="ORF">Q8F55_000203</name>
</gene>
<sequence length="828" mass="90511">MATSSILHLPDELLHAVFAHSSVRDAARLSQCYAAAVTGGGYVNIEPAALDKDEEKDGDAAPAAAGSAITPTPAPTPAAPAPQPQPERQTLGSKAAVLRAHNAAWRTLTPHNFQRFDMPGNRAEEHDFSSGLVVIHRHAGVSANMDEIEDEADELGLFDNFISVDFGRVDQKLAGDDEVNEANPFPFTRRLLYNDWTCISAIDAHADLLLLNEDVWYSNTVCTSRFHILSLQTGQAHPRAKSPVVTLKRERGMAYTTSVMGPRRDRWKGACYCLALRGSLVATLVFKYSDTERGTLKGTFLLVFDWQTGQVACTIPLPPTYGSPTFSFLADDLIAVAPLKSILTDCQILDDPWLALEVYPIPPRDTWADLMFPNDDDSDSATDETLDTDSDNSAGSSGDGEGSVGDPDEFARDHSGNGDSEWESDNDSLDAFIASAVEAVAAADGVPLRATAAPADTTPEAPEVPSTLYDDPFPDMASDVFPEQAAADDYDSDLPRPPILDTGEVLQEMMHPEEEELVPNVRFVLPPLGPLGDKAIEDVVLLGQNVVSARESIPSPYAVPRAFDSDGDTGVLVLGFTVVHLTEDIEVKERRSYTLFMLREKLAALARDRIDPTEEMTHIVEWEEWGEENTRILPQRLYARRYEDEEDEERDEDEEISHNYWEPDYEARAHGYRFAALRGRGHEASKADAVAEDGVFDLEVYDFAPGVGEVRFAPADERGLVGGSAVLHTEPTVLDGFAAPVTTRLPFLATRRSLAPELRLTPSDARLGYGLLLDEQRIALFRLLDIGEVAGSEVQELLVWTFGRGEVGDEGQAIAQRTLAAPRLAPSL</sequence>
<dbReference type="RefSeq" id="XP_069212402.1">
    <property type="nucleotide sequence ID" value="XM_069348858.1"/>
</dbReference>
<feature type="region of interest" description="Disordered" evidence="1">
    <location>
        <begin position="53"/>
        <end position="91"/>
    </location>
</feature>
<evidence type="ECO:0000313" key="2">
    <source>
        <dbReference type="EMBL" id="KAL1412458.1"/>
    </source>
</evidence>
<name>A0ABR3QDI7_9TREE</name>
<dbReference type="GeneID" id="95981246"/>
<accession>A0ABR3QDI7</accession>
<dbReference type="Proteomes" id="UP001565368">
    <property type="component" value="Unassembled WGS sequence"/>
</dbReference>
<comment type="caution">
    <text evidence="2">The sequence shown here is derived from an EMBL/GenBank/DDBJ whole genome shotgun (WGS) entry which is preliminary data.</text>
</comment>
<feature type="compositionally biased region" description="Acidic residues" evidence="1">
    <location>
        <begin position="374"/>
        <end position="390"/>
    </location>
</feature>
<dbReference type="EMBL" id="JBBXJM010000001">
    <property type="protein sequence ID" value="KAL1412458.1"/>
    <property type="molecule type" value="Genomic_DNA"/>
</dbReference>